<dbReference type="Proteomes" id="UP000001307">
    <property type="component" value="Unassembled WGS sequence"/>
</dbReference>
<dbReference type="InterPro" id="IPR039303">
    <property type="entry name" value="CCDC50"/>
</dbReference>
<feature type="domain" description="Coiled-coil" evidence="3">
    <location>
        <begin position="9"/>
        <end position="131"/>
    </location>
</feature>
<keyword evidence="1" id="KW-0175">Coiled coil</keyword>
<reference evidence="4" key="1">
    <citation type="journal article" date="2010" name="Science">
        <title>Plasticity of animal genome architecture unmasked by rapid evolution of a pelagic tunicate.</title>
        <authorList>
            <person name="Denoeud F."/>
            <person name="Henriet S."/>
            <person name="Mungpakdee S."/>
            <person name="Aury J.M."/>
            <person name="Da Silva C."/>
            <person name="Brinkmann H."/>
            <person name="Mikhaleva J."/>
            <person name="Olsen L.C."/>
            <person name="Jubin C."/>
            <person name="Canestro C."/>
            <person name="Bouquet J.M."/>
            <person name="Danks G."/>
            <person name="Poulain J."/>
            <person name="Campsteijn C."/>
            <person name="Adamski M."/>
            <person name="Cross I."/>
            <person name="Yadetie F."/>
            <person name="Muffato M."/>
            <person name="Louis A."/>
            <person name="Butcher S."/>
            <person name="Tsagkogeorga G."/>
            <person name="Konrad A."/>
            <person name="Singh S."/>
            <person name="Jensen M.F."/>
            <person name="Cong E.H."/>
            <person name="Eikeseth-Otteraa H."/>
            <person name="Noel B."/>
            <person name="Anthouard V."/>
            <person name="Porcel B.M."/>
            <person name="Kachouri-Lafond R."/>
            <person name="Nishino A."/>
            <person name="Ugolini M."/>
            <person name="Chourrout P."/>
            <person name="Nishida H."/>
            <person name="Aasland R."/>
            <person name="Huzurbazar S."/>
            <person name="Westhof E."/>
            <person name="Delsuc F."/>
            <person name="Lehrach H."/>
            <person name="Reinhardt R."/>
            <person name="Weissenbach J."/>
            <person name="Roy S.W."/>
            <person name="Artiguenave F."/>
            <person name="Postlethwait J.H."/>
            <person name="Manak J.R."/>
            <person name="Thompson E.M."/>
            <person name="Jaillon O."/>
            <person name="Du Pasquier L."/>
            <person name="Boudinot P."/>
            <person name="Liberles D.A."/>
            <person name="Volff J.N."/>
            <person name="Philippe H."/>
            <person name="Lenhard B."/>
            <person name="Roest Crollius H."/>
            <person name="Wincker P."/>
            <person name="Chourrout D."/>
        </authorList>
    </citation>
    <scope>NUCLEOTIDE SEQUENCE [LARGE SCALE GENOMIC DNA]</scope>
</reference>
<evidence type="ECO:0000256" key="2">
    <source>
        <dbReference type="SAM" id="MobiDB-lite"/>
    </source>
</evidence>
<feature type="compositionally biased region" description="Basic and acidic residues" evidence="2">
    <location>
        <begin position="335"/>
        <end position="347"/>
    </location>
</feature>
<dbReference type="Proteomes" id="UP000011014">
    <property type="component" value="Unassembled WGS sequence"/>
</dbReference>
<feature type="compositionally biased region" description="Basic and acidic residues" evidence="2">
    <location>
        <begin position="290"/>
        <end position="318"/>
    </location>
</feature>
<dbReference type="OrthoDB" id="9994767at2759"/>
<evidence type="ECO:0000313" key="4">
    <source>
        <dbReference type="EMBL" id="CBY10972.1"/>
    </source>
</evidence>
<protein>
    <recommendedName>
        <fullName evidence="3">Coiled-coil domain-containing protein</fullName>
    </recommendedName>
</protein>
<feature type="region of interest" description="Disordered" evidence="2">
    <location>
        <begin position="129"/>
        <end position="148"/>
    </location>
</feature>
<evidence type="ECO:0000256" key="1">
    <source>
        <dbReference type="ARBA" id="ARBA00023054"/>
    </source>
</evidence>
<evidence type="ECO:0000259" key="3">
    <source>
        <dbReference type="Pfam" id="PF15295"/>
    </source>
</evidence>
<proteinExistence type="predicted"/>
<feature type="region of interest" description="Disordered" evidence="2">
    <location>
        <begin position="259"/>
        <end position="398"/>
    </location>
</feature>
<accession>E4XLW5</accession>
<dbReference type="InterPro" id="IPR029311">
    <property type="entry name" value="CCDC50_N"/>
</dbReference>
<dbReference type="PANTHER" id="PTHR22115:SF4">
    <property type="entry name" value="COILED-COIL DOMAIN-CONTAINING PROTEIN"/>
    <property type="match status" value="1"/>
</dbReference>
<gene>
    <name evidence="4" type="ORF">GSOID_T00014711001</name>
    <name evidence="5" type="ORF">GSOID_T00031498001</name>
</gene>
<feature type="region of interest" description="Disordered" evidence="2">
    <location>
        <begin position="433"/>
        <end position="512"/>
    </location>
</feature>
<organism evidence="4">
    <name type="scientific">Oikopleura dioica</name>
    <name type="common">Tunicate</name>
    <dbReference type="NCBI Taxonomy" id="34765"/>
    <lineage>
        <taxon>Eukaryota</taxon>
        <taxon>Metazoa</taxon>
        <taxon>Chordata</taxon>
        <taxon>Tunicata</taxon>
        <taxon>Appendicularia</taxon>
        <taxon>Copelata</taxon>
        <taxon>Oikopleuridae</taxon>
        <taxon>Oikopleura</taxon>
    </lineage>
</organism>
<dbReference type="EMBL" id="FN653073">
    <property type="protein sequence ID" value="CBY10972.1"/>
    <property type="molecule type" value="Genomic_DNA"/>
</dbReference>
<dbReference type="AlphaFoldDB" id="E4XLW5"/>
<dbReference type="PANTHER" id="PTHR22115">
    <property type="entry name" value="C3ORF6 PROTEIN-RELATED"/>
    <property type="match status" value="1"/>
</dbReference>
<evidence type="ECO:0000313" key="5">
    <source>
        <dbReference type="EMBL" id="CBY37997.1"/>
    </source>
</evidence>
<feature type="compositionally biased region" description="Polar residues" evidence="2">
    <location>
        <begin position="471"/>
        <end position="488"/>
    </location>
</feature>
<dbReference type="Pfam" id="PF15295">
    <property type="entry name" value="CCDC50_N"/>
    <property type="match status" value="1"/>
</dbReference>
<keyword evidence="6" id="KW-1185">Reference proteome</keyword>
<evidence type="ECO:0000313" key="6">
    <source>
        <dbReference type="Proteomes" id="UP000001307"/>
    </source>
</evidence>
<dbReference type="EMBL" id="FN655107">
    <property type="protein sequence ID" value="CBY37997.1"/>
    <property type="molecule type" value="Genomic_DNA"/>
</dbReference>
<sequence>MERSETPANLPKNVEEAAGIFRVGEDAELAYRLQEQEYVDVQQFNENERKIVAHDIRLAKQVQSQEEDRARKQGYIPAYVKKEIAQKDFEVANELQDREVSRFVKLKQSEQDGETVAYDLYEEEKKEFKRREQELRKQEQIAKRDREAAEKIQKEEYEQFKAAEDLAKMTAKDAELARKIAQEEERKSKNLKHHSDENMAYKLSEAEKLKLKKLKEAEAKDRHLAKVIMEQDFNRYNQKYDNRNKRAVDKEDLLAIQQIEIDRGNYNTDGNYITPRKISQETPKQRSRHSPKDSKDRRKDDDRRRKEEDYRKREDKNAKSPKKNNSKPPRQAENISKEYRSPRREYKSPAQYQSRPEAAVAYFPVQSNLKGLDSDGGHSTESFGEFYNPKEKSPIRRARSMDSILDTESVCADGPGMTVRIKPGVYQKTPAVQLAEREAQRRKKNQKDLRREQRVRQEAQSKSSRNKNQRYPKSNQAVQNVNSGQQDVHQMLYGKAPARKSKKKQSSDCSLM</sequence>
<name>E4XLW5_OIKDI</name>
<dbReference type="InParanoid" id="E4XLW5"/>
<feature type="compositionally biased region" description="Basic and acidic residues" evidence="2">
    <location>
        <begin position="446"/>
        <end position="459"/>
    </location>
</feature>